<dbReference type="PANTHER" id="PTHR24287:SF1">
    <property type="entry name" value="P450, PUTATIVE (EUROFUNG)-RELATED"/>
    <property type="match status" value="1"/>
</dbReference>
<dbReference type="SUPFAM" id="SSF48264">
    <property type="entry name" value="Cytochrome P450"/>
    <property type="match status" value="1"/>
</dbReference>
<dbReference type="InterPro" id="IPR017972">
    <property type="entry name" value="Cyt_P450_CS"/>
</dbReference>
<evidence type="ECO:0000256" key="6">
    <source>
        <dbReference type="ARBA" id="ARBA00023004"/>
    </source>
</evidence>
<evidence type="ECO:0000256" key="2">
    <source>
        <dbReference type="ARBA" id="ARBA00010617"/>
    </source>
</evidence>
<dbReference type="InterPro" id="IPR036396">
    <property type="entry name" value="Cyt_P450_sf"/>
</dbReference>
<dbReference type="InterPro" id="IPR002401">
    <property type="entry name" value="Cyt_P450_E_grp-I"/>
</dbReference>
<evidence type="ECO:0000256" key="8">
    <source>
        <dbReference type="RuleBase" id="RU000461"/>
    </source>
</evidence>
<comment type="similarity">
    <text evidence="2 8">Belongs to the cytochrome P450 family.</text>
</comment>
<organism evidence="9 10">
    <name type="scientific">Somion occarium</name>
    <dbReference type="NCBI Taxonomy" id="3059160"/>
    <lineage>
        <taxon>Eukaryota</taxon>
        <taxon>Fungi</taxon>
        <taxon>Dikarya</taxon>
        <taxon>Basidiomycota</taxon>
        <taxon>Agaricomycotina</taxon>
        <taxon>Agaricomycetes</taxon>
        <taxon>Polyporales</taxon>
        <taxon>Cerrenaceae</taxon>
        <taxon>Somion</taxon>
    </lineage>
</organism>
<dbReference type="CDD" id="cd11063">
    <property type="entry name" value="CYP52"/>
    <property type="match status" value="1"/>
</dbReference>
<keyword evidence="7 8" id="KW-0503">Monooxygenase</keyword>
<dbReference type="Pfam" id="PF00067">
    <property type="entry name" value="p450"/>
    <property type="match status" value="1"/>
</dbReference>
<evidence type="ECO:0000313" key="9">
    <source>
        <dbReference type="EMBL" id="CAL1701705.1"/>
    </source>
</evidence>
<name>A0ABP1D1B9_9APHY</name>
<evidence type="ECO:0008006" key="11">
    <source>
        <dbReference type="Google" id="ProtNLM"/>
    </source>
</evidence>
<dbReference type="EMBL" id="OZ037945">
    <property type="protein sequence ID" value="CAL1701705.1"/>
    <property type="molecule type" value="Genomic_DNA"/>
</dbReference>
<keyword evidence="3 8" id="KW-0349">Heme</keyword>
<reference evidence="10" key="1">
    <citation type="submission" date="2024-04" db="EMBL/GenBank/DDBJ databases">
        <authorList>
            <person name="Shaw F."/>
            <person name="Minotto A."/>
        </authorList>
    </citation>
    <scope>NUCLEOTIDE SEQUENCE [LARGE SCALE GENOMIC DNA]</scope>
</reference>
<keyword evidence="5 8" id="KW-0560">Oxidoreductase</keyword>
<dbReference type="PRINTS" id="PR00385">
    <property type="entry name" value="P450"/>
</dbReference>
<gene>
    <name evidence="9" type="ORF">GFSPODELE1_LOCUS3716</name>
</gene>
<comment type="cofactor">
    <cofactor evidence="1">
        <name>heme</name>
        <dbReference type="ChEBI" id="CHEBI:30413"/>
    </cofactor>
</comment>
<keyword evidence="6 8" id="KW-0408">Iron</keyword>
<keyword evidence="4 8" id="KW-0479">Metal-binding</keyword>
<dbReference type="PRINTS" id="PR00463">
    <property type="entry name" value="EP450I"/>
</dbReference>
<evidence type="ECO:0000256" key="7">
    <source>
        <dbReference type="ARBA" id="ARBA00023033"/>
    </source>
</evidence>
<dbReference type="InterPro" id="IPR001128">
    <property type="entry name" value="Cyt_P450"/>
</dbReference>
<sequence length="594" mass="68393">MPHPFSRYRLRFFKDVVRILVLPSVCFSGLLWITHVRLGLLAVPCHVAFIAVAACVRNWYYDFQDCRAAQQMNARVVPTVKGKWPGNLDILLKFKQATASEYLGDFFLQLFEEHQSTIVNLRMLGANLYVTMDEEHIKYLMATGFDKFWRGRRQKERMEVFLGNGIFNRDDEQWKLHRAMARPFFARDRIADFELFERYTESTLNIISSRISSHSAVDVQDLYARFTLDTASESLFGQRLDTLHGALPQPGQSSSLSGKSCTPMDEFGSFAQAFEVSQEIIVERTRRGYFWPAFQLFKDDVEPHAKVIDTFLEPMITRVLENKQQMRKAGMTSTVEHSTFLEYLADNTEDPKIIRDQLLSVLLASRDTTSCLLTFVIYFLALHPDVAHRLRAEILEHVGPHCPPTFDHIKNMRYLRAVINETLRLFPPVPQNQRECRDKPTVFPKSDRTYLSNADQPFYVPPNTPLLFTTILTHRNPALWGSDADIFDPDRWLDGRKAIQVNNPVMYTPFSAGPRICIGQNYALNEASYFLVRLLQRFDTFTLAPEFQPPGSLPPDDWKSGKGRTAIEKLRPCFALTLYVKGGLWVRFGQAKDS</sequence>
<dbReference type="Gene3D" id="1.10.630.10">
    <property type="entry name" value="Cytochrome P450"/>
    <property type="match status" value="1"/>
</dbReference>
<proteinExistence type="inferred from homology"/>
<evidence type="ECO:0000256" key="4">
    <source>
        <dbReference type="ARBA" id="ARBA00022723"/>
    </source>
</evidence>
<dbReference type="PANTHER" id="PTHR24287">
    <property type="entry name" value="P450, PUTATIVE (EUROFUNG)-RELATED"/>
    <property type="match status" value="1"/>
</dbReference>
<keyword evidence="10" id="KW-1185">Reference proteome</keyword>
<evidence type="ECO:0000313" key="10">
    <source>
        <dbReference type="Proteomes" id="UP001497453"/>
    </source>
</evidence>
<accession>A0ABP1D1B9</accession>
<protein>
    <recommendedName>
        <fullName evidence="11">Cytochrome P450</fullName>
    </recommendedName>
</protein>
<dbReference type="InterPro" id="IPR047146">
    <property type="entry name" value="Cyt_P450_E_CYP52_fungi"/>
</dbReference>
<dbReference type="PROSITE" id="PS00086">
    <property type="entry name" value="CYTOCHROME_P450"/>
    <property type="match status" value="1"/>
</dbReference>
<dbReference type="Proteomes" id="UP001497453">
    <property type="component" value="Chromosome 2"/>
</dbReference>
<evidence type="ECO:0000256" key="1">
    <source>
        <dbReference type="ARBA" id="ARBA00001971"/>
    </source>
</evidence>
<evidence type="ECO:0000256" key="3">
    <source>
        <dbReference type="ARBA" id="ARBA00022617"/>
    </source>
</evidence>
<evidence type="ECO:0000256" key="5">
    <source>
        <dbReference type="ARBA" id="ARBA00023002"/>
    </source>
</evidence>